<comment type="caution">
    <text evidence="1">The sequence shown here is derived from an EMBL/GenBank/DDBJ whole genome shotgun (WGS) entry which is preliminary data.</text>
</comment>
<dbReference type="EMBL" id="JAFBMS010000004">
    <property type="protein sequence ID" value="KAG9353408.1"/>
    <property type="molecule type" value="Genomic_DNA"/>
</dbReference>
<dbReference type="Proteomes" id="UP000824540">
    <property type="component" value="Unassembled WGS sequence"/>
</dbReference>
<name>A0A8T2PQ14_9TELE</name>
<sequence length="73" mass="8136">MAVTIIAPYQPKCIWQPCQSTTPSDLRDSGDNGCIVVSLISYTPKGRPASTLCDERRSFCSLRWDKIEMIIGD</sequence>
<accession>A0A8T2PQ14</accession>
<gene>
    <name evidence="1" type="ORF">JZ751_018003</name>
</gene>
<evidence type="ECO:0000313" key="1">
    <source>
        <dbReference type="EMBL" id="KAG9353408.1"/>
    </source>
</evidence>
<proteinExistence type="predicted"/>
<dbReference type="AlphaFoldDB" id="A0A8T2PQ14"/>
<evidence type="ECO:0000313" key="2">
    <source>
        <dbReference type="Proteomes" id="UP000824540"/>
    </source>
</evidence>
<reference evidence="1" key="1">
    <citation type="thesis" date="2021" institute="BYU ScholarsArchive" country="Provo, UT, USA">
        <title>Applications of and Algorithms for Genome Assembly and Genomic Analyses with an Emphasis on Marine Teleosts.</title>
        <authorList>
            <person name="Pickett B.D."/>
        </authorList>
    </citation>
    <scope>NUCLEOTIDE SEQUENCE</scope>
    <source>
        <strain evidence="1">HI-2016</strain>
    </source>
</reference>
<protein>
    <submittedName>
        <fullName evidence="1">Uncharacterized protein</fullName>
    </submittedName>
</protein>
<organism evidence="1 2">
    <name type="scientific">Albula glossodonta</name>
    <name type="common">roundjaw bonefish</name>
    <dbReference type="NCBI Taxonomy" id="121402"/>
    <lineage>
        <taxon>Eukaryota</taxon>
        <taxon>Metazoa</taxon>
        <taxon>Chordata</taxon>
        <taxon>Craniata</taxon>
        <taxon>Vertebrata</taxon>
        <taxon>Euteleostomi</taxon>
        <taxon>Actinopterygii</taxon>
        <taxon>Neopterygii</taxon>
        <taxon>Teleostei</taxon>
        <taxon>Albuliformes</taxon>
        <taxon>Albulidae</taxon>
        <taxon>Albula</taxon>
    </lineage>
</organism>
<keyword evidence="2" id="KW-1185">Reference proteome</keyword>